<feature type="region of interest" description="Disordered" evidence="1">
    <location>
        <begin position="334"/>
        <end position="353"/>
    </location>
</feature>
<protein>
    <submittedName>
        <fullName evidence="2">Uncharacterized protein</fullName>
    </submittedName>
</protein>
<feature type="compositionally biased region" description="Basic and acidic residues" evidence="1">
    <location>
        <begin position="26"/>
        <end position="35"/>
    </location>
</feature>
<reference evidence="2" key="1">
    <citation type="journal article" date="2017" name="Parasit. Vectors">
        <title>Sialotranscriptomics of Rhipicephalus zambeziensis reveals intricate expression profiles of secretory proteins and suggests tight temporal transcriptional regulation during blood-feeding.</title>
        <authorList>
            <person name="de Castro M.H."/>
            <person name="de Klerk D."/>
            <person name="Pienaar R."/>
            <person name="Rees D.J.G."/>
            <person name="Mans B.J."/>
        </authorList>
    </citation>
    <scope>NUCLEOTIDE SEQUENCE</scope>
    <source>
        <tissue evidence="2">Salivary glands</tissue>
    </source>
</reference>
<dbReference type="EMBL" id="GFPF01001860">
    <property type="protein sequence ID" value="MAA13006.1"/>
    <property type="molecule type" value="Transcribed_RNA"/>
</dbReference>
<organism evidence="2">
    <name type="scientific">Rhipicephalus zambeziensis</name>
    <dbReference type="NCBI Taxonomy" id="60191"/>
    <lineage>
        <taxon>Eukaryota</taxon>
        <taxon>Metazoa</taxon>
        <taxon>Ecdysozoa</taxon>
        <taxon>Arthropoda</taxon>
        <taxon>Chelicerata</taxon>
        <taxon>Arachnida</taxon>
        <taxon>Acari</taxon>
        <taxon>Parasitiformes</taxon>
        <taxon>Ixodida</taxon>
        <taxon>Ixodoidea</taxon>
        <taxon>Ixodidae</taxon>
        <taxon>Rhipicephalinae</taxon>
        <taxon>Rhipicephalus</taxon>
        <taxon>Rhipicephalus</taxon>
    </lineage>
</organism>
<proteinExistence type="predicted"/>
<feature type="compositionally biased region" description="Basic and acidic residues" evidence="1">
    <location>
        <begin position="138"/>
        <end position="166"/>
    </location>
</feature>
<evidence type="ECO:0000313" key="2">
    <source>
        <dbReference type="EMBL" id="MAA13006.1"/>
    </source>
</evidence>
<dbReference type="AlphaFoldDB" id="A0A224Y615"/>
<feature type="compositionally biased region" description="Polar residues" evidence="1">
    <location>
        <begin position="1"/>
        <end position="25"/>
    </location>
</feature>
<evidence type="ECO:0000256" key="1">
    <source>
        <dbReference type="SAM" id="MobiDB-lite"/>
    </source>
</evidence>
<feature type="region of interest" description="Disordered" evidence="1">
    <location>
        <begin position="1"/>
        <end position="168"/>
    </location>
</feature>
<accession>A0A224Y615</accession>
<name>A0A224Y615_9ACAR</name>
<feature type="region of interest" description="Disordered" evidence="1">
    <location>
        <begin position="207"/>
        <end position="259"/>
    </location>
</feature>
<feature type="compositionally biased region" description="Low complexity" evidence="1">
    <location>
        <begin position="128"/>
        <end position="137"/>
    </location>
</feature>
<sequence length="560" mass="64470">MEEQSSSHSFGTMASPDLSPTSSHIQDSRHDEAHGIRISPEDSYAGELHCGASNNHPGREQSGAVLRDQQVLVSEKSGTHPGESNAIESDRRSLFRAEELTRERRDAEYHAEEHTHRMSYRVERHRSSSYTVSYRSRVSSERHRDRSESSRRRRRSDEHWYREEHERRRRSLRPASLGYFLRRRYSSLSFAVSRSHSRSGVLYRRTTRQPARRAYGPVRSTESDRRSTQQHRVRSLETVPREGDGWHGSAMSTEQEPSRVIETDPPIEDGVNSEPERVIPKVQLAEYHLEDPRREDYAPGFRRNLHLQQYELIDLTVPTHEQHYGAQLYGSGGGSLERHGQIPSSSARPPISRTCTLRSSDIYHRKNRYIAFLRRHNLHRCNYLGQEGPDVCARCSRPVESLVNYGSGGSRPEEYLVSYCPVGPRPEECLVNYCPKPLDTARSMREASEAGVPYLRGPHVGGNEQSPCFQTLRRRGNSMMRQLPPDGERTWFDFPRELADRIVEAMVHTIRVQSNEVDALRADMRDLRIRMASFVADEKKAQEKSLSFIAAIKQRMAEQN</sequence>
<feature type="compositionally biased region" description="Basic and acidic residues" evidence="1">
    <location>
        <begin position="88"/>
        <end position="126"/>
    </location>
</feature>
<feature type="compositionally biased region" description="Low complexity" evidence="1">
    <location>
        <begin position="342"/>
        <end position="353"/>
    </location>
</feature>